<dbReference type="Gene3D" id="3.40.50.720">
    <property type="entry name" value="NAD(P)-binding Rossmann-like Domain"/>
    <property type="match status" value="1"/>
</dbReference>
<sequence length="266" mass="27477">MSEEHLAEPVDDDGKRDGEHDASRAAAGPAPAGDRRTVVVTGGTSGIGAAVAERFAADGARVIAAGLDADGAAGRLPDSVRRVEMDLTHDGELEDLLGGIERLDVLVNAAGVISRGREYEPEVFAHVVDVNLTGTMRACVASHDQLRRSGGCIVNVASMLSFFGGPRVPAYTASKGGITQLTKALAVAWAGDGIRVNAVAPGWIRTALTADLRADDEVARRIIGRTPLGRWGEPADVAGAVTFLCGEDARFVTGAVLPVDGGYLAA</sequence>
<dbReference type="PRINTS" id="PR00080">
    <property type="entry name" value="SDRFAMILY"/>
</dbReference>
<dbReference type="InterPro" id="IPR002347">
    <property type="entry name" value="SDR_fam"/>
</dbReference>
<dbReference type="EMBL" id="BMMV01000002">
    <property type="protein sequence ID" value="GGJ78193.1"/>
    <property type="molecule type" value="Genomic_DNA"/>
</dbReference>
<comment type="similarity">
    <text evidence="1">Belongs to the short-chain dehydrogenases/reductases (SDR) family.</text>
</comment>
<dbReference type="InterPro" id="IPR036291">
    <property type="entry name" value="NAD(P)-bd_dom_sf"/>
</dbReference>
<feature type="compositionally biased region" description="Low complexity" evidence="2">
    <location>
        <begin position="24"/>
        <end position="37"/>
    </location>
</feature>
<dbReference type="Proteomes" id="UP000660265">
    <property type="component" value="Unassembled WGS sequence"/>
</dbReference>
<evidence type="ECO:0000313" key="3">
    <source>
        <dbReference type="EMBL" id="GGJ78193.1"/>
    </source>
</evidence>
<dbReference type="InterPro" id="IPR020904">
    <property type="entry name" value="Sc_DH/Rdtase_CS"/>
</dbReference>
<dbReference type="PANTHER" id="PTHR42760:SF40">
    <property type="entry name" value="3-OXOACYL-[ACYL-CARRIER-PROTEIN] REDUCTASE, CHLOROPLASTIC"/>
    <property type="match status" value="1"/>
</dbReference>
<comment type="caution">
    <text evidence="3">The sequence shown here is derived from an EMBL/GenBank/DDBJ whole genome shotgun (WGS) entry which is preliminary data.</text>
</comment>
<organism evidence="3 4">
    <name type="scientific">Streptomyces camponoticapitis</name>
    <dbReference type="NCBI Taxonomy" id="1616125"/>
    <lineage>
        <taxon>Bacteria</taxon>
        <taxon>Bacillati</taxon>
        <taxon>Actinomycetota</taxon>
        <taxon>Actinomycetes</taxon>
        <taxon>Kitasatosporales</taxon>
        <taxon>Streptomycetaceae</taxon>
        <taxon>Streptomyces</taxon>
    </lineage>
</organism>
<dbReference type="PANTHER" id="PTHR42760">
    <property type="entry name" value="SHORT-CHAIN DEHYDROGENASES/REDUCTASES FAMILY MEMBER"/>
    <property type="match status" value="1"/>
</dbReference>
<dbReference type="PRINTS" id="PR00081">
    <property type="entry name" value="GDHRDH"/>
</dbReference>
<accession>A0ABQ2E0Y1</accession>
<name>A0ABQ2E0Y1_9ACTN</name>
<protein>
    <submittedName>
        <fullName evidence="3">Short-chain dehydrogenase</fullName>
    </submittedName>
</protein>
<dbReference type="Pfam" id="PF13561">
    <property type="entry name" value="adh_short_C2"/>
    <property type="match status" value="1"/>
</dbReference>
<feature type="region of interest" description="Disordered" evidence="2">
    <location>
        <begin position="1"/>
        <end position="37"/>
    </location>
</feature>
<dbReference type="PROSITE" id="PS00061">
    <property type="entry name" value="ADH_SHORT"/>
    <property type="match status" value="1"/>
</dbReference>
<evidence type="ECO:0000313" key="4">
    <source>
        <dbReference type="Proteomes" id="UP000660265"/>
    </source>
</evidence>
<keyword evidence="4" id="KW-1185">Reference proteome</keyword>
<dbReference type="SUPFAM" id="SSF51735">
    <property type="entry name" value="NAD(P)-binding Rossmann-fold domains"/>
    <property type="match status" value="1"/>
</dbReference>
<evidence type="ECO:0000256" key="1">
    <source>
        <dbReference type="ARBA" id="ARBA00006484"/>
    </source>
</evidence>
<reference evidence="4" key="1">
    <citation type="journal article" date="2019" name="Int. J. Syst. Evol. Microbiol.">
        <title>The Global Catalogue of Microorganisms (GCM) 10K type strain sequencing project: providing services to taxonomists for standard genome sequencing and annotation.</title>
        <authorList>
            <consortium name="The Broad Institute Genomics Platform"/>
            <consortium name="The Broad Institute Genome Sequencing Center for Infectious Disease"/>
            <person name="Wu L."/>
            <person name="Ma J."/>
        </authorList>
    </citation>
    <scope>NUCLEOTIDE SEQUENCE [LARGE SCALE GENOMIC DNA]</scope>
    <source>
        <strain evidence="4">CGMCC 4.7275</strain>
    </source>
</reference>
<dbReference type="RefSeq" id="WP_229700596.1">
    <property type="nucleotide sequence ID" value="NZ_BMMV01000002.1"/>
</dbReference>
<gene>
    <name evidence="3" type="ORF">GCM10011583_07110</name>
</gene>
<feature type="compositionally biased region" description="Basic and acidic residues" evidence="2">
    <location>
        <begin position="1"/>
        <end position="23"/>
    </location>
</feature>
<proteinExistence type="inferred from homology"/>
<evidence type="ECO:0000256" key="2">
    <source>
        <dbReference type="SAM" id="MobiDB-lite"/>
    </source>
</evidence>